<gene>
    <name evidence="2" type="ORF">LEP1GSC123_2120</name>
</gene>
<organism evidence="2 3">
    <name type="scientific">Leptospira borgpetersenii str. 200701203</name>
    <dbReference type="NCBI Taxonomy" id="1193007"/>
    <lineage>
        <taxon>Bacteria</taxon>
        <taxon>Pseudomonadati</taxon>
        <taxon>Spirochaetota</taxon>
        <taxon>Spirochaetia</taxon>
        <taxon>Leptospirales</taxon>
        <taxon>Leptospiraceae</taxon>
        <taxon>Leptospira</taxon>
    </lineage>
</organism>
<evidence type="ECO:0000313" key="2">
    <source>
        <dbReference type="EMBL" id="EMF98468.1"/>
    </source>
</evidence>
<comment type="caution">
    <text evidence="2">The sequence shown here is derived from an EMBL/GenBank/DDBJ whole genome shotgun (WGS) entry which is preliminary data.</text>
</comment>
<dbReference type="Proteomes" id="UP000011783">
    <property type="component" value="Unassembled WGS sequence"/>
</dbReference>
<protein>
    <submittedName>
        <fullName evidence="2">Uncharacterized protein</fullName>
    </submittedName>
</protein>
<dbReference type="EMBL" id="AKWO02000086">
    <property type="protein sequence ID" value="EMF98468.1"/>
    <property type="molecule type" value="Genomic_DNA"/>
</dbReference>
<dbReference type="BioCyc" id="LBOR1193007:G11KN-3482-MONOMER"/>
<dbReference type="AlphaFoldDB" id="M3GUG4"/>
<accession>M3GUG4</accession>
<keyword evidence="1" id="KW-1133">Transmembrane helix</keyword>
<sequence length="46" mass="5437">MQIIYENLVRTVLSGNGYKNSIQFFNLIYFQKICTCFILLEFVPKS</sequence>
<evidence type="ECO:0000313" key="3">
    <source>
        <dbReference type="Proteomes" id="UP000011783"/>
    </source>
</evidence>
<reference evidence="2 3" key="1">
    <citation type="submission" date="2013-01" db="EMBL/GenBank/DDBJ databases">
        <authorList>
            <person name="Harkins D.M."/>
            <person name="Durkin A.S."/>
            <person name="Brinkac L.M."/>
            <person name="Haft D.H."/>
            <person name="Selengut J.D."/>
            <person name="Sanka R."/>
            <person name="DePew J."/>
            <person name="Purushe J."/>
            <person name="Picardeau M."/>
            <person name="Werts C."/>
            <person name="Goarant C."/>
            <person name="Vinetz J.M."/>
            <person name="Sutton G.G."/>
            <person name="Nierman W.C."/>
            <person name="Fouts D.E."/>
        </authorList>
    </citation>
    <scope>NUCLEOTIDE SEQUENCE [LARGE SCALE GENOMIC DNA]</scope>
    <source>
        <strain evidence="2 3">200701203</strain>
    </source>
</reference>
<evidence type="ECO:0000256" key="1">
    <source>
        <dbReference type="SAM" id="Phobius"/>
    </source>
</evidence>
<name>M3GUG4_LEPBO</name>
<proteinExistence type="predicted"/>
<keyword evidence="1" id="KW-0812">Transmembrane</keyword>
<keyword evidence="1" id="KW-0472">Membrane</keyword>
<feature type="transmembrane region" description="Helical" evidence="1">
    <location>
        <begin position="22"/>
        <end position="43"/>
    </location>
</feature>